<dbReference type="Proteomes" id="UP000050430">
    <property type="component" value="Unassembled WGS sequence"/>
</dbReference>
<protein>
    <recommendedName>
        <fullName evidence="1">Metallo-beta-lactamase domain-containing protein</fullName>
    </recommendedName>
</protein>
<dbReference type="OrthoDB" id="9761531at2"/>
<gene>
    <name evidence="2" type="ORF">ADM99_00820</name>
</gene>
<name>A0A0P6X474_9CHLR</name>
<dbReference type="InterPro" id="IPR036866">
    <property type="entry name" value="RibonucZ/Hydroxyglut_hydro"/>
</dbReference>
<dbReference type="PANTHER" id="PTHR42951">
    <property type="entry name" value="METALLO-BETA-LACTAMASE DOMAIN-CONTAINING"/>
    <property type="match status" value="1"/>
</dbReference>
<comment type="caution">
    <text evidence="2">The sequence shown here is derived from an EMBL/GenBank/DDBJ whole genome shotgun (WGS) entry which is preliminary data.</text>
</comment>
<dbReference type="Pfam" id="PF00753">
    <property type="entry name" value="Lactamase_B"/>
    <property type="match status" value="1"/>
</dbReference>
<organism evidence="2 3">
    <name type="scientific">Leptolinea tardivitalis</name>
    <dbReference type="NCBI Taxonomy" id="229920"/>
    <lineage>
        <taxon>Bacteria</taxon>
        <taxon>Bacillati</taxon>
        <taxon>Chloroflexota</taxon>
        <taxon>Anaerolineae</taxon>
        <taxon>Anaerolineales</taxon>
        <taxon>Anaerolineaceae</taxon>
        <taxon>Leptolinea</taxon>
    </lineage>
</organism>
<dbReference type="EMBL" id="LGCK01000002">
    <property type="protein sequence ID" value="KPL74673.1"/>
    <property type="molecule type" value="Genomic_DNA"/>
</dbReference>
<dbReference type="CDD" id="cd07721">
    <property type="entry name" value="yflN-like_MBL-fold"/>
    <property type="match status" value="1"/>
</dbReference>
<reference evidence="2 3" key="1">
    <citation type="submission" date="2015-07" db="EMBL/GenBank/DDBJ databases">
        <title>Genome sequence of Leptolinea tardivitalis DSM 16556.</title>
        <authorList>
            <person name="Hemp J."/>
            <person name="Ward L.M."/>
            <person name="Pace L.A."/>
            <person name="Fischer W.W."/>
        </authorList>
    </citation>
    <scope>NUCLEOTIDE SEQUENCE [LARGE SCALE GENOMIC DNA]</scope>
    <source>
        <strain evidence="2 3">YMTK-2</strain>
    </source>
</reference>
<evidence type="ECO:0000259" key="1">
    <source>
        <dbReference type="SMART" id="SM00849"/>
    </source>
</evidence>
<keyword evidence="3" id="KW-1185">Reference proteome</keyword>
<dbReference type="PANTHER" id="PTHR42951:SF17">
    <property type="entry name" value="METALLO-BETA-LACTAMASE DOMAIN-CONTAINING PROTEIN"/>
    <property type="match status" value="1"/>
</dbReference>
<evidence type="ECO:0000313" key="2">
    <source>
        <dbReference type="EMBL" id="KPL74673.1"/>
    </source>
</evidence>
<dbReference type="InterPro" id="IPR050855">
    <property type="entry name" value="NDM-1-like"/>
</dbReference>
<dbReference type="InterPro" id="IPR001279">
    <property type="entry name" value="Metallo-B-lactamas"/>
</dbReference>
<dbReference type="Gene3D" id="3.60.15.10">
    <property type="entry name" value="Ribonuclease Z/Hydroxyacylglutathione hydrolase-like"/>
    <property type="match status" value="1"/>
</dbReference>
<dbReference type="SUPFAM" id="SSF56281">
    <property type="entry name" value="Metallo-hydrolase/oxidoreductase"/>
    <property type="match status" value="1"/>
</dbReference>
<evidence type="ECO:0000313" key="3">
    <source>
        <dbReference type="Proteomes" id="UP000050430"/>
    </source>
</evidence>
<dbReference type="RefSeq" id="WP_062423331.1">
    <property type="nucleotide sequence ID" value="NZ_BBYA01000014.1"/>
</dbReference>
<sequence>MQITPFLHKIGSFVNQYLIIDGHELTLIDTGMHNNGNNILLYISKIGFSSENLKRILITHSDSDHYGSAAFLKNKTGAQIWTSQIEADAMKNGSSSREIKPKGIGVIFFPLLMSFLTSPPVEVDRILINGELLPILSGIQVISSPGHTPGHISFYLPKENILIAGDAINTKKGVPVPTTDGTTGDIELACVSFTKLMQFNPKVIACGHTYLDLRK</sequence>
<accession>A0A0P6X474</accession>
<dbReference type="SMART" id="SM00849">
    <property type="entry name" value="Lactamase_B"/>
    <property type="match status" value="1"/>
</dbReference>
<proteinExistence type="predicted"/>
<feature type="domain" description="Metallo-beta-lactamase" evidence="1">
    <location>
        <begin position="13"/>
        <end position="208"/>
    </location>
</feature>
<dbReference type="AlphaFoldDB" id="A0A0P6X474"/>
<dbReference type="STRING" id="229920.ADM99_00820"/>